<evidence type="ECO:0000313" key="2">
    <source>
        <dbReference type="EMBL" id="MBM6575883.1"/>
    </source>
</evidence>
<name>A0ABS2D5R3_9SPHN</name>
<dbReference type="Proteomes" id="UP000763641">
    <property type="component" value="Unassembled WGS sequence"/>
</dbReference>
<comment type="caution">
    <text evidence="2">The sequence shown here is derived from an EMBL/GenBank/DDBJ whole genome shotgun (WGS) entry which is preliminary data.</text>
</comment>
<keyword evidence="1" id="KW-1133">Transmembrane helix</keyword>
<reference evidence="2 3" key="1">
    <citation type="submission" date="2020-12" db="EMBL/GenBank/DDBJ databases">
        <title>Sphingomonas sp.</title>
        <authorList>
            <person name="Kim M.K."/>
        </authorList>
    </citation>
    <scope>NUCLEOTIDE SEQUENCE [LARGE SCALE GENOMIC DNA]</scope>
    <source>
        <strain evidence="2 3">BT552</strain>
    </source>
</reference>
<protein>
    <submittedName>
        <fullName evidence="2">Uncharacterized protein</fullName>
    </submittedName>
</protein>
<gene>
    <name evidence="2" type="ORF">ILT43_05825</name>
</gene>
<evidence type="ECO:0000256" key="1">
    <source>
        <dbReference type="SAM" id="Phobius"/>
    </source>
</evidence>
<dbReference type="EMBL" id="JAFEMC010000001">
    <property type="protein sequence ID" value="MBM6575883.1"/>
    <property type="molecule type" value="Genomic_DNA"/>
</dbReference>
<keyword evidence="3" id="KW-1185">Reference proteome</keyword>
<evidence type="ECO:0000313" key="3">
    <source>
        <dbReference type="Proteomes" id="UP000763641"/>
    </source>
</evidence>
<keyword evidence="1" id="KW-0812">Transmembrane</keyword>
<keyword evidence="1" id="KW-0472">Membrane</keyword>
<proteinExistence type="predicted"/>
<feature type="transmembrane region" description="Helical" evidence="1">
    <location>
        <begin position="20"/>
        <end position="38"/>
    </location>
</feature>
<sequence>MPSTQVPSGHTGIVHPRTGPALSDIALFACACLGVWIVRRALRRRFGSTTPRD</sequence>
<organism evidence="2 3">
    <name type="scientific">Sphingomonas longa</name>
    <dbReference type="NCBI Taxonomy" id="2778730"/>
    <lineage>
        <taxon>Bacteria</taxon>
        <taxon>Pseudomonadati</taxon>
        <taxon>Pseudomonadota</taxon>
        <taxon>Alphaproteobacteria</taxon>
        <taxon>Sphingomonadales</taxon>
        <taxon>Sphingomonadaceae</taxon>
        <taxon>Sphingomonas</taxon>
    </lineage>
</organism>
<accession>A0ABS2D5R3</accession>
<dbReference type="RefSeq" id="WP_204195995.1">
    <property type="nucleotide sequence ID" value="NZ_JAFEMC010000001.1"/>
</dbReference>